<evidence type="ECO:0000256" key="3">
    <source>
        <dbReference type="ARBA" id="ARBA00022471"/>
    </source>
</evidence>
<evidence type="ECO:0000256" key="6">
    <source>
        <dbReference type="RuleBase" id="RU367044"/>
    </source>
</evidence>
<keyword evidence="8" id="KW-1185">Reference proteome</keyword>
<organism evidence="7 8">
    <name type="scientific">Eutrema salsugineum</name>
    <name type="common">Saltwater cress</name>
    <name type="synonym">Sisymbrium salsugineum</name>
    <dbReference type="NCBI Taxonomy" id="72664"/>
    <lineage>
        <taxon>Eukaryota</taxon>
        <taxon>Viridiplantae</taxon>
        <taxon>Streptophyta</taxon>
        <taxon>Embryophyta</taxon>
        <taxon>Tracheophyta</taxon>
        <taxon>Spermatophyta</taxon>
        <taxon>Magnoliopsida</taxon>
        <taxon>eudicotyledons</taxon>
        <taxon>Gunneridae</taxon>
        <taxon>Pentapetalae</taxon>
        <taxon>rosids</taxon>
        <taxon>malvids</taxon>
        <taxon>Brassicales</taxon>
        <taxon>Brassicaceae</taxon>
        <taxon>Eutremeae</taxon>
        <taxon>Eutrema</taxon>
    </lineage>
</organism>
<comment type="subcellular location">
    <subcellularLocation>
        <location evidence="1 6">Secreted</location>
    </subcellularLocation>
</comment>
<keyword evidence="5 6" id="KW-0732">Signal</keyword>
<evidence type="ECO:0000256" key="1">
    <source>
        <dbReference type="ARBA" id="ARBA00004613"/>
    </source>
</evidence>
<dbReference type="GO" id="GO:0005576">
    <property type="term" value="C:extracellular region"/>
    <property type="evidence" value="ECO:0007669"/>
    <property type="project" value="UniProtKB-SubCell"/>
</dbReference>
<evidence type="ECO:0000313" key="7">
    <source>
        <dbReference type="EMBL" id="ESQ37465.1"/>
    </source>
</evidence>
<feature type="chain" id="PRO_5025096401" description="S-protein homolog" evidence="6">
    <location>
        <begin position="21"/>
        <end position="137"/>
    </location>
</feature>
<evidence type="ECO:0000256" key="2">
    <source>
        <dbReference type="ARBA" id="ARBA00005581"/>
    </source>
</evidence>
<dbReference type="PANTHER" id="PTHR31232">
    <property type="match status" value="1"/>
</dbReference>
<keyword evidence="3 6" id="KW-0713">Self-incompatibility</keyword>
<dbReference type="Gramene" id="ESQ37465">
    <property type="protein sequence ID" value="ESQ37465"/>
    <property type="gene ID" value="EUTSA_v10002986mg"/>
</dbReference>
<dbReference type="KEGG" id="eus:EUTSA_v10002986mg"/>
<sequence length="137" mass="15953">MNRLWCSLFIIALCIGLSNALKKNSVHFKNSLGQNNILRIHCISDEDDLGYHNLSPGQTYDFSFHDSIAGTRINCDLWQGLDYRFHAHFLAYDGDILIPSFGRNNFWDAREDGIYFTHDILIVPKLKYKWDLLPFLK</sequence>
<evidence type="ECO:0000256" key="4">
    <source>
        <dbReference type="ARBA" id="ARBA00022525"/>
    </source>
</evidence>
<evidence type="ECO:0000256" key="5">
    <source>
        <dbReference type="ARBA" id="ARBA00022729"/>
    </source>
</evidence>
<dbReference type="AlphaFoldDB" id="V4KHZ4"/>
<dbReference type="InterPro" id="IPR010264">
    <property type="entry name" value="Self-incomp_S1"/>
</dbReference>
<name>V4KHZ4_EUTSA</name>
<gene>
    <name evidence="7" type="ORF">EUTSA_v10002986mg</name>
</gene>
<dbReference type="EMBL" id="KI517609">
    <property type="protein sequence ID" value="ESQ37465.1"/>
    <property type="molecule type" value="Genomic_DNA"/>
</dbReference>
<dbReference type="GO" id="GO:0060320">
    <property type="term" value="P:rejection of self pollen"/>
    <property type="evidence" value="ECO:0007669"/>
    <property type="project" value="UniProtKB-KW"/>
</dbReference>
<keyword evidence="4 6" id="KW-0964">Secreted</keyword>
<protein>
    <recommendedName>
        <fullName evidence="6">S-protein homolog</fullName>
    </recommendedName>
</protein>
<dbReference type="Proteomes" id="UP000030689">
    <property type="component" value="Unassembled WGS sequence"/>
</dbReference>
<feature type="signal peptide" evidence="6">
    <location>
        <begin position="1"/>
        <end position="20"/>
    </location>
</feature>
<accession>V4KHZ4</accession>
<comment type="similarity">
    <text evidence="2 6">Belongs to the plant self-incompatibility (S1) protein family.</text>
</comment>
<dbReference type="Pfam" id="PF05938">
    <property type="entry name" value="Self-incomp_S1"/>
    <property type="match status" value="1"/>
</dbReference>
<dbReference type="PANTHER" id="PTHR31232:SF135">
    <property type="entry name" value="S-PROTEIN HOMOLOG 9"/>
    <property type="match status" value="1"/>
</dbReference>
<reference evidence="7 8" key="1">
    <citation type="journal article" date="2013" name="Front. Plant Sci.">
        <title>The Reference Genome of the Halophytic Plant Eutrema salsugineum.</title>
        <authorList>
            <person name="Yang R."/>
            <person name="Jarvis D.E."/>
            <person name="Chen H."/>
            <person name="Beilstein M.A."/>
            <person name="Grimwood J."/>
            <person name="Jenkins J."/>
            <person name="Shu S."/>
            <person name="Prochnik S."/>
            <person name="Xin M."/>
            <person name="Ma C."/>
            <person name="Schmutz J."/>
            <person name="Wing R.A."/>
            <person name="Mitchell-Olds T."/>
            <person name="Schumaker K.S."/>
            <person name="Wang X."/>
        </authorList>
    </citation>
    <scope>NUCLEOTIDE SEQUENCE [LARGE SCALE GENOMIC DNA]</scope>
</reference>
<dbReference type="OrthoDB" id="1848419at2759"/>
<proteinExistence type="inferred from homology"/>
<dbReference type="OMA" id="KFRAYKS"/>
<evidence type="ECO:0000313" key="8">
    <source>
        <dbReference type="Proteomes" id="UP000030689"/>
    </source>
</evidence>